<feature type="compositionally biased region" description="Polar residues" evidence="1">
    <location>
        <begin position="82"/>
        <end position="95"/>
    </location>
</feature>
<dbReference type="PATRIC" id="fig|1263870.3.peg.180"/>
<dbReference type="AlphaFoldDB" id="M5UAR0"/>
<dbReference type="Proteomes" id="UP000011885">
    <property type="component" value="Unassembled WGS sequence"/>
</dbReference>
<evidence type="ECO:0000313" key="3">
    <source>
        <dbReference type="Proteomes" id="UP000011885"/>
    </source>
</evidence>
<comment type="caution">
    <text evidence="2">The sequence shown here is derived from an EMBL/GenBank/DDBJ whole genome shotgun (WGS) entry which is preliminary data.</text>
</comment>
<feature type="compositionally biased region" description="Polar residues" evidence="1">
    <location>
        <begin position="54"/>
        <end position="66"/>
    </location>
</feature>
<proteinExistence type="predicted"/>
<evidence type="ECO:0000313" key="2">
    <source>
        <dbReference type="EMBL" id="EMI58389.1"/>
    </source>
</evidence>
<organism evidence="2 3">
    <name type="scientific">Rhodopirellula sallentina SM41</name>
    <dbReference type="NCBI Taxonomy" id="1263870"/>
    <lineage>
        <taxon>Bacteria</taxon>
        <taxon>Pseudomonadati</taxon>
        <taxon>Planctomycetota</taxon>
        <taxon>Planctomycetia</taxon>
        <taxon>Pirellulales</taxon>
        <taxon>Pirellulaceae</taxon>
        <taxon>Rhodopirellula</taxon>
    </lineage>
</organism>
<protein>
    <submittedName>
        <fullName evidence="2">Uncharacterized protein</fullName>
    </submittedName>
</protein>
<gene>
    <name evidence="2" type="ORF">RSSM_00158</name>
</gene>
<accession>M5UAR0</accession>
<evidence type="ECO:0000256" key="1">
    <source>
        <dbReference type="SAM" id="MobiDB-lite"/>
    </source>
</evidence>
<feature type="region of interest" description="Disordered" evidence="1">
    <location>
        <begin position="45"/>
        <end position="202"/>
    </location>
</feature>
<sequence>MARRDGRTTPRADCSLICVQRRNMMDQTTAMTGSIGLSHLVHSTVPHGRRRTHTAQVLKTQPNTAARPSRIYPPALPPRKPQQAQAESAPKQSPIKNGPYKIRRLSPRLCVSATMRPRVKNISHSNPPKSTPPQSQHPKSPPGFTPTTSPNSLPLGVNKHQPANPNISSRTNPLPTKQTRPQTCIMSPISVDHSLSPQLAHP</sequence>
<dbReference type="EMBL" id="ANOH01000009">
    <property type="protein sequence ID" value="EMI58389.1"/>
    <property type="molecule type" value="Genomic_DNA"/>
</dbReference>
<name>M5UAR0_9BACT</name>
<feature type="compositionally biased region" description="Polar residues" evidence="1">
    <location>
        <begin position="193"/>
        <end position="202"/>
    </location>
</feature>
<feature type="compositionally biased region" description="Polar residues" evidence="1">
    <location>
        <begin position="161"/>
        <end position="185"/>
    </location>
</feature>
<keyword evidence="3" id="KW-1185">Reference proteome</keyword>
<feature type="compositionally biased region" description="Polar residues" evidence="1">
    <location>
        <begin position="122"/>
        <end position="138"/>
    </location>
</feature>
<reference evidence="2 3" key="1">
    <citation type="journal article" date="2013" name="Mar. Genomics">
        <title>Expression of sulfatases in Rhodopirellula baltica and the diversity of sulfatases in the genus Rhodopirellula.</title>
        <authorList>
            <person name="Wegner C.E."/>
            <person name="Richter-Heitmann T."/>
            <person name="Klindworth A."/>
            <person name="Klockow C."/>
            <person name="Richter M."/>
            <person name="Achstetter T."/>
            <person name="Glockner F.O."/>
            <person name="Harder J."/>
        </authorList>
    </citation>
    <scope>NUCLEOTIDE SEQUENCE [LARGE SCALE GENOMIC DNA]</scope>
    <source>
        <strain evidence="2 3">SM41</strain>
    </source>
</reference>